<dbReference type="EMBL" id="KQ965777">
    <property type="protein sequence ID" value="KXS13533.1"/>
    <property type="molecule type" value="Genomic_DNA"/>
</dbReference>
<feature type="compositionally biased region" description="Low complexity" evidence="1">
    <location>
        <begin position="163"/>
        <end position="172"/>
    </location>
</feature>
<reference evidence="2 3" key="1">
    <citation type="journal article" date="2015" name="Genome Biol. Evol.">
        <title>Phylogenomic analyses indicate that early fungi evolved digesting cell walls of algal ancestors of land plants.</title>
        <authorList>
            <person name="Chang Y."/>
            <person name="Wang S."/>
            <person name="Sekimoto S."/>
            <person name="Aerts A.L."/>
            <person name="Choi C."/>
            <person name="Clum A."/>
            <person name="LaButti K.M."/>
            <person name="Lindquist E.A."/>
            <person name="Yee Ngan C."/>
            <person name="Ohm R.A."/>
            <person name="Salamov A.A."/>
            <person name="Grigoriev I.V."/>
            <person name="Spatafora J.W."/>
            <person name="Berbee M.L."/>
        </authorList>
    </citation>
    <scope>NUCLEOTIDE SEQUENCE [LARGE SCALE GENOMIC DNA]</scope>
    <source>
        <strain evidence="2 3">JEL478</strain>
    </source>
</reference>
<feature type="compositionally biased region" description="Acidic residues" evidence="1">
    <location>
        <begin position="274"/>
        <end position="296"/>
    </location>
</feature>
<gene>
    <name evidence="2" type="ORF">M427DRAFT_71317</name>
</gene>
<feature type="region of interest" description="Disordered" evidence="1">
    <location>
        <begin position="1"/>
        <end position="26"/>
    </location>
</feature>
<organism evidence="2 3">
    <name type="scientific">Gonapodya prolifera (strain JEL478)</name>
    <name type="common">Monoblepharis prolifera</name>
    <dbReference type="NCBI Taxonomy" id="1344416"/>
    <lineage>
        <taxon>Eukaryota</taxon>
        <taxon>Fungi</taxon>
        <taxon>Fungi incertae sedis</taxon>
        <taxon>Chytridiomycota</taxon>
        <taxon>Chytridiomycota incertae sedis</taxon>
        <taxon>Monoblepharidomycetes</taxon>
        <taxon>Monoblepharidales</taxon>
        <taxon>Gonapodyaceae</taxon>
        <taxon>Gonapodya</taxon>
    </lineage>
</organism>
<evidence type="ECO:0000313" key="2">
    <source>
        <dbReference type="EMBL" id="KXS13533.1"/>
    </source>
</evidence>
<feature type="region of interest" description="Disordered" evidence="1">
    <location>
        <begin position="345"/>
        <end position="367"/>
    </location>
</feature>
<feature type="compositionally biased region" description="Pro residues" evidence="1">
    <location>
        <begin position="84"/>
        <end position="93"/>
    </location>
</feature>
<proteinExistence type="predicted"/>
<evidence type="ECO:0000313" key="3">
    <source>
        <dbReference type="Proteomes" id="UP000070544"/>
    </source>
</evidence>
<keyword evidence="3" id="KW-1185">Reference proteome</keyword>
<dbReference type="AlphaFoldDB" id="A0A139AAW3"/>
<feature type="region of interest" description="Disordered" evidence="1">
    <location>
        <begin position="38"/>
        <end position="318"/>
    </location>
</feature>
<feature type="compositionally biased region" description="Polar residues" evidence="1">
    <location>
        <begin position="1"/>
        <end position="15"/>
    </location>
</feature>
<feature type="non-terminal residue" evidence="2">
    <location>
        <position position="367"/>
    </location>
</feature>
<accession>A0A139AAW3</accession>
<feature type="compositionally biased region" description="Basic and acidic residues" evidence="1">
    <location>
        <begin position="197"/>
        <end position="209"/>
    </location>
</feature>
<feature type="compositionally biased region" description="Low complexity" evidence="1">
    <location>
        <begin position="350"/>
        <end position="367"/>
    </location>
</feature>
<dbReference type="Proteomes" id="UP000070544">
    <property type="component" value="Unassembled WGS sequence"/>
</dbReference>
<protein>
    <submittedName>
        <fullName evidence="2">Uncharacterized protein</fullName>
    </submittedName>
</protein>
<name>A0A139AAW3_GONPJ</name>
<sequence length="367" mass="39515">MDLQVLQQQTPSREQTPPLPYNYSPGIGFEENFPDFQYSDYRPLTPPMPSSHRHATSFYASPNGDQAGDFNPFRGAQDELFPFPYNPIPPPPSAYVSPDPEWYSRATQHAWMDIPPPPPPPATDSGPSSFSDHDAVDLTHLPPLLSAVGREPSQPSVPPFGSPPSSSTVLRRSTPRIRIRPPATLPNGTSSALLPSPERDFGGTPDRETTPVIVLSSDDEEEDNGSSGGPIRRPRARMHRGPYIGSTPRLASAVGSGSATGGGSGSAAQASVEQSEELVDLTADDDGDVVDLDAEERDSNQGGDGTRERRGEDAEEDVEIVGYRGGWRSWDGLTTFAATIMNRLADRSRPLPSSASRPPVALVRRPA</sequence>
<evidence type="ECO:0000256" key="1">
    <source>
        <dbReference type="SAM" id="MobiDB-lite"/>
    </source>
</evidence>